<feature type="domain" description="DUF402" evidence="1">
    <location>
        <begin position="30"/>
        <end position="161"/>
    </location>
</feature>
<gene>
    <name evidence="2" type="ORF">J7W16_11395</name>
</gene>
<dbReference type="Proteomes" id="UP000678228">
    <property type="component" value="Unassembled WGS sequence"/>
</dbReference>
<dbReference type="Gene3D" id="2.40.380.10">
    <property type="entry name" value="FomD-like"/>
    <property type="match status" value="1"/>
</dbReference>
<dbReference type="SUPFAM" id="SSF159234">
    <property type="entry name" value="FomD-like"/>
    <property type="match status" value="1"/>
</dbReference>
<proteinExistence type="predicted"/>
<reference evidence="2" key="1">
    <citation type="submission" date="2021-03" db="EMBL/GenBank/DDBJ databases">
        <title>Bacillus suaedae sp. nov., isolated from Suaeda aralocaspica.</title>
        <authorList>
            <person name="Lei R.F.R."/>
        </authorList>
    </citation>
    <scope>NUCLEOTIDE SEQUENCE</scope>
    <source>
        <strain evidence="2">YZJH907-2</strain>
    </source>
</reference>
<sequence length="180" mass="21041">MLKRKFGDRSEWKRIIERKYSQSYLDTKEFKGYVTLLNTIKVAEPLSVRYGEQKVCIVNDGYMWLQQFPLDKYHSVTTMFDASGEIVQRYIDICLRNGIENGTPWMDDLFLDVVVLPSGEVIEKDSDELETALTKGIIDISLYDLAWNEMRNIKNLINEDSFDLIKLSNSHKEMLSRILE</sequence>
<accession>A0A940WS70</accession>
<dbReference type="AlphaFoldDB" id="A0A940WS70"/>
<evidence type="ECO:0000313" key="2">
    <source>
        <dbReference type="EMBL" id="MBP3951739.1"/>
    </source>
</evidence>
<organism evidence="2 3">
    <name type="scientific">Halalkalibacter suaedae</name>
    <dbReference type="NCBI Taxonomy" id="2822140"/>
    <lineage>
        <taxon>Bacteria</taxon>
        <taxon>Bacillati</taxon>
        <taxon>Bacillota</taxon>
        <taxon>Bacilli</taxon>
        <taxon>Bacillales</taxon>
        <taxon>Bacillaceae</taxon>
        <taxon>Halalkalibacter</taxon>
    </lineage>
</organism>
<dbReference type="InterPro" id="IPR035930">
    <property type="entry name" value="FomD-like_sf"/>
</dbReference>
<dbReference type="PANTHER" id="PTHR41271:SF1">
    <property type="entry name" value="DUF402 DOMAIN-CONTAINING PROTEIN"/>
    <property type="match status" value="1"/>
</dbReference>
<dbReference type="PANTHER" id="PTHR41271">
    <property type="entry name" value="DUF402 DOMAIN-CONTAINING PROTEIN"/>
    <property type="match status" value="1"/>
</dbReference>
<evidence type="ECO:0000259" key="1">
    <source>
        <dbReference type="Pfam" id="PF04167"/>
    </source>
</evidence>
<evidence type="ECO:0000313" key="3">
    <source>
        <dbReference type="Proteomes" id="UP000678228"/>
    </source>
</evidence>
<keyword evidence="3" id="KW-1185">Reference proteome</keyword>
<protein>
    <submittedName>
        <fullName evidence="2">DUF402 domain-containing protein</fullName>
    </submittedName>
</protein>
<dbReference type="Pfam" id="PF04167">
    <property type="entry name" value="DUF402"/>
    <property type="match status" value="1"/>
</dbReference>
<dbReference type="RefSeq" id="WP_210597431.1">
    <property type="nucleotide sequence ID" value="NZ_JAGKSQ010000004.1"/>
</dbReference>
<name>A0A940WS70_9BACI</name>
<dbReference type="EMBL" id="JAGKSQ010000004">
    <property type="protein sequence ID" value="MBP3951739.1"/>
    <property type="molecule type" value="Genomic_DNA"/>
</dbReference>
<comment type="caution">
    <text evidence="2">The sequence shown here is derived from an EMBL/GenBank/DDBJ whole genome shotgun (WGS) entry which is preliminary data.</text>
</comment>
<dbReference type="InterPro" id="IPR007295">
    <property type="entry name" value="DUF402"/>
</dbReference>